<feature type="domain" description="Glycosyl transferase family 25" evidence="1">
    <location>
        <begin position="2"/>
        <end position="160"/>
    </location>
</feature>
<keyword evidence="2" id="KW-0808">Transferase</keyword>
<evidence type="ECO:0000313" key="3">
    <source>
        <dbReference type="Proteomes" id="UP000310754"/>
    </source>
</evidence>
<organism evidence="2 3">
    <name type="scientific">Allorhizobium terrae</name>
    <dbReference type="NCBI Taxonomy" id="1848972"/>
    <lineage>
        <taxon>Bacteria</taxon>
        <taxon>Pseudomonadati</taxon>
        <taxon>Pseudomonadota</taxon>
        <taxon>Alphaproteobacteria</taxon>
        <taxon>Hyphomicrobiales</taxon>
        <taxon>Rhizobiaceae</taxon>
        <taxon>Rhizobium/Agrobacterium group</taxon>
        <taxon>Allorhizobium</taxon>
    </lineage>
</organism>
<dbReference type="RefSeq" id="WP_190234800.1">
    <property type="nucleotide sequence ID" value="NZ_SSOA01000001.1"/>
</dbReference>
<gene>
    <name evidence="2" type="ORF">E6C51_01570</name>
</gene>
<dbReference type="CDD" id="cd06532">
    <property type="entry name" value="Glyco_transf_25"/>
    <property type="match status" value="1"/>
</dbReference>
<proteinExistence type="predicted"/>
<protein>
    <submittedName>
        <fullName evidence="2">Glycosyltransferase family 25 protein</fullName>
    </submittedName>
</protein>
<keyword evidence="3" id="KW-1185">Reference proteome</keyword>
<dbReference type="GO" id="GO:0016740">
    <property type="term" value="F:transferase activity"/>
    <property type="evidence" value="ECO:0007669"/>
    <property type="project" value="UniProtKB-KW"/>
</dbReference>
<name>A0A4S4A611_9HYPH</name>
<evidence type="ECO:0000259" key="1">
    <source>
        <dbReference type="Pfam" id="PF01755"/>
    </source>
</evidence>
<reference evidence="2 3" key="1">
    <citation type="submission" date="2019-04" db="EMBL/GenBank/DDBJ databases">
        <title>Rhizobium terrae sp. nov., isolated from a paddy soil.</title>
        <authorList>
            <person name="Lin S.-Y."/>
            <person name="Hameed A."/>
            <person name="Huang H.-I."/>
            <person name="Young C.-C."/>
        </authorList>
    </citation>
    <scope>NUCLEOTIDE SEQUENCE [LARGE SCALE GENOMIC DNA]</scope>
    <source>
        <strain evidence="2 3">CC-HIH110</strain>
    </source>
</reference>
<dbReference type="Proteomes" id="UP000310754">
    <property type="component" value="Unassembled WGS sequence"/>
</dbReference>
<comment type="caution">
    <text evidence="2">The sequence shown here is derived from an EMBL/GenBank/DDBJ whole genome shotgun (WGS) entry which is preliminary data.</text>
</comment>
<dbReference type="EMBL" id="SSOA01000001">
    <property type="protein sequence ID" value="THF53829.1"/>
    <property type="molecule type" value="Genomic_DNA"/>
</dbReference>
<evidence type="ECO:0000313" key="2">
    <source>
        <dbReference type="EMBL" id="THF53829.1"/>
    </source>
</evidence>
<dbReference type="Pfam" id="PF01755">
    <property type="entry name" value="Glyco_transf_25"/>
    <property type="match status" value="1"/>
</dbReference>
<dbReference type="InterPro" id="IPR002654">
    <property type="entry name" value="Glyco_trans_25"/>
</dbReference>
<dbReference type="AlphaFoldDB" id="A0A4S4A611"/>
<accession>A0A4S4A611</accession>
<sequence length="267" mass="29584">MQVLIINLDRSTDRLAFQHAQMAALGLSYTRIPAVNAQDLTIDEADPYWNRWERPMRLSEKACFLSHRAVWTQISLSDKPALVLEDDAVLATTVPALLAQVGKRQDIDHLTLETRGRKKLMARKPRSDSIITRLYQDRSGAAAYVLWPAGAKKLLARTARQAAIADAAICATYNLRSFQAEPALAVQLDFCAHYGVAVPLHTATSINESRPKSSSAFMLRRVIAQMRQGVRQLTHFGIAAHRHATLNPADFAYIGQLNLSATTKLAV</sequence>